<dbReference type="InterPro" id="IPR014729">
    <property type="entry name" value="Rossmann-like_a/b/a_fold"/>
</dbReference>
<sequence length="130" mass="13999">MKVLVGFITTPEGEAALEAAIAEAKLRSATLVVVHSLHGGGRDEDLLPEYTRALHEVENRLRGEGVDFEIRELVRGNSPGDDLLKFATDEHVDLIVIGIRRRSPVGKLVLGSNAQDILLGADCPVLAVKP</sequence>
<evidence type="ECO:0000313" key="3">
    <source>
        <dbReference type="EMBL" id="AXV07725.1"/>
    </source>
</evidence>
<comment type="similarity">
    <text evidence="1">Belongs to the universal stress protein A family.</text>
</comment>
<dbReference type="Pfam" id="PF00582">
    <property type="entry name" value="Usp"/>
    <property type="match status" value="1"/>
</dbReference>
<dbReference type="AlphaFoldDB" id="A0A346XZS8"/>
<dbReference type="OrthoDB" id="5419113at2"/>
<dbReference type="RefSeq" id="WP_114592174.1">
    <property type="nucleotide sequence ID" value="NZ_CAXIBR010000114.1"/>
</dbReference>
<dbReference type="CDD" id="cd00293">
    <property type="entry name" value="USP-like"/>
    <property type="match status" value="1"/>
</dbReference>
<dbReference type="InterPro" id="IPR006016">
    <property type="entry name" value="UspA"/>
</dbReference>
<dbReference type="InterPro" id="IPR006015">
    <property type="entry name" value="Universal_stress_UspA"/>
</dbReference>
<dbReference type="EMBL" id="CP031165">
    <property type="protein sequence ID" value="AXV07725.1"/>
    <property type="molecule type" value="Genomic_DNA"/>
</dbReference>
<evidence type="ECO:0000256" key="1">
    <source>
        <dbReference type="ARBA" id="ARBA00008791"/>
    </source>
</evidence>
<name>A0A346XZS8_9ACTN</name>
<dbReference type="Gene3D" id="3.40.50.620">
    <property type="entry name" value="HUPs"/>
    <property type="match status" value="1"/>
</dbReference>
<dbReference type="PANTHER" id="PTHR46268">
    <property type="entry name" value="STRESS RESPONSE PROTEIN NHAX"/>
    <property type="match status" value="1"/>
</dbReference>
<proteinExistence type="inferred from homology"/>
<dbReference type="PANTHER" id="PTHR46268:SF6">
    <property type="entry name" value="UNIVERSAL STRESS PROTEIN UP12"/>
    <property type="match status" value="1"/>
</dbReference>
<protein>
    <submittedName>
        <fullName evidence="3">UspA</fullName>
    </submittedName>
</protein>
<reference evidence="3 4" key="1">
    <citation type="submission" date="2018-09" db="EMBL/GenBank/DDBJ databases">
        <title>Complete genome sequence of Euzebya sp. DY32-46 isolated from seawater of Pacific Ocean.</title>
        <authorList>
            <person name="Xu L."/>
            <person name="Wu Y.-H."/>
            <person name="Xu X.-W."/>
        </authorList>
    </citation>
    <scope>NUCLEOTIDE SEQUENCE [LARGE SCALE GENOMIC DNA]</scope>
    <source>
        <strain evidence="3 4">DY32-46</strain>
    </source>
</reference>
<accession>A0A346XZS8</accession>
<evidence type="ECO:0000313" key="4">
    <source>
        <dbReference type="Proteomes" id="UP000264006"/>
    </source>
</evidence>
<evidence type="ECO:0000259" key="2">
    <source>
        <dbReference type="Pfam" id="PF00582"/>
    </source>
</evidence>
<dbReference type="KEGG" id="euz:DVS28_a3046"/>
<feature type="domain" description="UspA" evidence="2">
    <location>
        <begin position="2"/>
        <end position="129"/>
    </location>
</feature>
<dbReference type="PRINTS" id="PR01438">
    <property type="entry name" value="UNVRSLSTRESS"/>
</dbReference>
<organism evidence="3 4">
    <name type="scientific">Euzebya pacifica</name>
    <dbReference type="NCBI Taxonomy" id="1608957"/>
    <lineage>
        <taxon>Bacteria</taxon>
        <taxon>Bacillati</taxon>
        <taxon>Actinomycetota</taxon>
        <taxon>Nitriliruptoria</taxon>
        <taxon>Euzebyales</taxon>
    </lineage>
</organism>
<dbReference type="Proteomes" id="UP000264006">
    <property type="component" value="Chromosome"/>
</dbReference>
<keyword evidence="4" id="KW-1185">Reference proteome</keyword>
<gene>
    <name evidence="3" type="ORF">DVS28_a3046</name>
</gene>
<dbReference type="SUPFAM" id="SSF52402">
    <property type="entry name" value="Adenine nucleotide alpha hydrolases-like"/>
    <property type="match status" value="1"/>
</dbReference>